<dbReference type="Pfam" id="PF00126">
    <property type="entry name" value="HTH_1"/>
    <property type="match status" value="1"/>
</dbReference>
<keyword evidence="3" id="KW-0238">DNA-binding</keyword>
<dbReference type="PANTHER" id="PTHR30537:SF5">
    <property type="entry name" value="HTH-TYPE TRANSCRIPTIONAL ACTIVATOR TTDR-RELATED"/>
    <property type="match status" value="1"/>
</dbReference>
<evidence type="ECO:0000313" key="6">
    <source>
        <dbReference type="EMBL" id="GLQ56129.1"/>
    </source>
</evidence>
<proteinExistence type="inferred from homology"/>
<keyword evidence="7" id="KW-1185">Reference proteome</keyword>
<dbReference type="InterPro" id="IPR000847">
    <property type="entry name" value="LysR_HTH_N"/>
</dbReference>
<sequence length="300" mass="32368">MQYFVAAVEAGSFSAAGRQLNIPLPTISRKVADLEAHLKTQLLVRSTRKLALTEAGVNYLAACRSILDQVGEAESQAAGEYSIPRGVLTITAPVVFGRLYVVPIIIAFLAKFPEIGIYLTLSDHTLDIVDEHVDLAIRTGTLSDSALIATKVGEIRRVVCGSPAYFSAHGTPKTLDDLAKHMCITYTALASGMTWVFDPRDGKPSRGVRPICRLKINTAEAAIDAAIAGVGVTNVLSYQVVKPVSEGKLSIILRDFEPAPTPVHIVHARQALLPLKLRLFIDFAASRLRKSLDDDLAILS</sequence>
<keyword evidence="2" id="KW-0805">Transcription regulation</keyword>
<keyword evidence="4" id="KW-0804">Transcription</keyword>
<dbReference type="InterPro" id="IPR036390">
    <property type="entry name" value="WH_DNA-bd_sf"/>
</dbReference>
<feature type="domain" description="HTH lysR-type" evidence="5">
    <location>
        <begin position="1"/>
        <end position="53"/>
    </location>
</feature>
<protein>
    <submittedName>
        <fullName evidence="6">LysR family transcriptional regulator</fullName>
    </submittedName>
</protein>
<dbReference type="InterPro" id="IPR058163">
    <property type="entry name" value="LysR-type_TF_proteobact-type"/>
</dbReference>
<evidence type="ECO:0000256" key="4">
    <source>
        <dbReference type="ARBA" id="ARBA00023163"/>
    </source>
</evidence>
<comment type="caution">
    <text evidence="6">The sequence shown here is derived from an EMBL/GenBank/DDBJ whole genome shotgun (WGS) entry which is preliminary data.</text>
</comment>
<name>A0ABQ5W8L0_9HYPH</name>
<dbReference type="Pfam" id="PF03466">
    <property type="entry name" value="LysR_substrate"/>
    <property type="match status" value="1"/>
</dbReference>
<dbReference type="PROSITE" id="PS50931">
    <property type="entry name" value="HTH_LYSR"/>
    <property type="match status" value="1"/>
</dbReference>
<reference evidence="7" key="1">
    <citation type="journal article" date="2019" name="Int. J. Syst. Evol. Microbiol.">
        <title>The Global Catalogue of Microorganisms (GCM) 10K type strain sequencing project: providing services to taxonomists for standard genome sequencing and annotation.</title>
        <authorList>
            <consortium name="The Broad Institute Genomics Platform"/>
            <consortium name="The Broad Institute Genome Sequencing Center for Infectious Disease"/>
            <person name="Wu L."/>
            <person name="Ma J."/>
        </authorList>
    </citation>
    <scope>NUCLEOTIDE SEQUENCE [LARGE SCALE GENOMIC DNA]</scope>
    <source>
        <strain evidence="7">NBRC 112416</strain>
    </source>
</reference>
<evidence type="ECO:0000256" key="2">
    <source>
        <dbReference type="ARBA" id="ARBA00023015"/>
    </source>
</evidence>
<dbReference type="InterPro" id="IPR036388">
    <property type="entry name" value="WH-like_DNA-bd_sf"/>
</dbReference>
<dbReference type="SUPFAM" id="SSF53850">
    <property type="entry name" value="Periplasmic binding protein-like II"/>
    <property type="match status" value="1"/>
</dbReference>
<organism evidence="6 7">
    <name type="scientific">Devosia nitrariae</name>
    <dbReference type="NCBI Taxonomy" id="2071872"/>
    <lineage>
        <taxon>Bacteria</taxon>
        <taxon>Pseudomonadati</taxon>
        <taxon>Pseudomonadota</taxon>
        <taxon>Alphaproteobacteria</taxon>
        <taxon>Hyphomicrobiales</taxon>
        <taxon>Devosiaceae</taxon>
        <taxon>Devosia</taxon>
    </lineage>
</organism>
<evidence type="ECO:0000259" key="5">
    <source>
        <dbReference type="PROSITE" id="PS50931"/>
    </source>
</evidence>
<evidence type="ECO:0000256" key="3">
    <source>
        <dbReference type="ARBA" id="ARBA00023125"/>
    </source>
</evidence>
<dbReference type="Proteomes" id="UP001156691">
    <property type="component" value="Unassembled WGS sequence"/>
</dbReference>
<dbReference type="CDD" id="cd08471">
    <property type="entry name" value="PBP2_CrgA_like_2"/>
    <property type="match status" value="1"/>
</dbReference>
<dbReference type="SUPFAM" id="SSF46785">
    <property type="entry name" value="Winged helix' DNA-binding domain"/>
    <property type="match status" value="1"/>
</dbReference>
<dbReference type="Gene3D" id="3.40.190.290">
    <property type="match status" value="1"/>
</dbReference>
<dbReference type="Gene3D" id="1.10.10.10">
    <property type="entry name" value="Winged helix-like DNA-binding domain superfamily/Winged helix DNA-binding domain"/>
    <property type="match status" value="1"/>
</dbReference>
<accession>A0ABQ5W8L0</accession>
<evidence type="ECO:0000313" key="7">
    <source>
        <dbReference type="Proteomes" id="UP001156691"/>
    </source>
</evidence>
<gene>
    <name evidence="6" type="ORF">GCM10010862_33880</name>
</gene>
<dbReference type="InterPro" id="IPR005119">
    <property type="entry name" value="LysR_subst-bd"/>
</dbReference>
<dbReference type="PANTHER" id="PTHR30537">
    <property type="entry name" value="HTH-TYPE TRANSCRIPTIONAL REGULATOR"/>
    <property type="match status" value="1"/>
</dbReference>
<comment type="similarity">
    <text evidence="1">Belongs to the LysR transcriptional regulatory family.</text>
</comment>
<evidence type="ECO:0000256" key="1">
    <source>
        <dbReference type="ARBA" id="ARBA00009437"/>
    </source>
</evidence>
<dbReference type="EMBL" id="BSNS01000018">
    <property type="protein sequence ID" value="GLQ56129.1"/>
    <property type="molecule type" value="Genomic_DNA"/>
</dbReference>